<evidence type="ECO:0000256" key="1">
    <source>
        <dbReference type="SAM" id="SignalP"/>
    </source>
</evidence>
<feature type="chain" id="PRO_5040736146" evidence="1">
    <location>
        <begin position="19"/>
        <end position="73"/>
    </location>
</feature>
<dbReference type="GeneID" id="81353759"/>
<proteinExistence type="predicted"/>
<dbReference type="EMBL" id="JAPQKI010000003">
    <property type="protein sequence ID" value="KAJ5109641.1"/>
    <property type="molecule type" value="Genomic_DNA"/>
</dbReference>
<gene>
    <name evidence="2" type="ORF">N7532_002286</name>
</gene>
<feature type="signal peptide" evidence="1">
    <location>
        <begin position="1"/>
        <end position="18"/>
    </location>
</feature>
<protein>
    <submittedName>
        <fullName evidence="2">Uncharacterized protein</fullName>
    </submittedName>
</protein>
<organism evidence="2 3">
    <name type="scientific">Penicillium argentinense</name>
    <dbReference type="NCBI Taxonomy" id="1131581"/>
    <lineage>
        <taxon>Eukaryota</taxon>
        <taxon>Fungi</taxon>
        <taxon>Dikarya</taxon>
        <taxon>Ascomycota</taxon>
        <taxon>Pezizomycotina</taxon>
        <taxon>Eurotiomycetes</taxon>
        <taxon>Eurotiomycetidae</taxon>
        <taxon>Eurotiales</taxon>
        <taxon>Aspergillaceae</taxon>
        <taxon>Penicillium</taxon>
    </lineage>
</organism>
<reference evidence="2" key="2">
    <citation type="journal article" date="2023" name="IMA Fungus">
        <title>Comparative genomic study of the Penicillium genus elucidates a diverse pangenome and 15 lateral gene transfer events.</title>
        <authorList>
            <person name="Petersen C."/>
            <person name="Sorensen T."/>
            <person name="Nielsen M.R."/>
            <person name="Sondergaard T.E."/>
            <person name="Sorensen J.L."/>
            <person name="Fitzpatrick D.A."/>
            <person name="Frisvad J.C."/>
            <person name="Nielsen K.L."/>
        </authorList>
    </citation>
    <scope>NUCLEOTIDE SEQUENCE</scope>
    <source>
        <strain evidence="2">IBT 30761</strain>
    </source>
</reference>
<keyword evidence="1" id="KW-0732">Signal</keyword>
<dbReference type="AlphaFoldDB" id="A0A9W9G063"/>
<accession>A0A9W9G063</accession>
<comment type="caution">
    <text evidence="2">The sequence shown here is derived from an EMBL/GenBank/DDBJ whole genome shotgun (WGS) entry which is preliminary data.</text>
</comment>
<reference evidence="2" key="1">
    <citation type="submission" date="2022-11" db="EMBL/GenBank/DDBJ databases">
        <authorList>
            <person name="Petersen C."/>
        </authorList>
    </citation>
    <scope>NUCLEOTIDE SEQUENCE</scope>
    <source>
        <strain evidence="2">IBT 30761</strain>
    </source>
</reference>
<evidence type="ECO:0000313" key="2">
    <source>
        <dbReference type="EMBL" id="KAJ5109641.1"/>
    </source>
</evidence>
<sequence>MQTRIFVIVASLLGATMAAQASTEKVDMAQLTEGQQSALDNLNTQGLCIMWDDCYNRGCCSLPTTTLPGWCSC</sequence>
<dbReference type="Proteomes" id="UP001149074">
    <property type="component" value="Unassembled WGS sequence"/>
</dbReference>
<evidence type="ECO:0000313" key="3">
    <source>
        <dbReference type="Proteomes" id="UP001149074"/>
    </source>
</evidence>
<name>A0A9W9G063_9EURO</name>
<dbReference type="RefSeq" id="XP_056477752.1">
    <property type="nucleotide sequence ID" value="XM_056614780.1"/>
</dbReference>
<keyword evidence="3" id="KW-1185">Reference proteome</keyword>